<dbReference type="CDD" id="cd18799">
    <property type="entry name" value="SF2_C_EcoAI-like"/>
    <property type="match status" value="1"/>
</dbReference>
<dbReference type="InterPro" id="IPR027417">
    <property type="entry name" value="P-loop_NTPase"/>
</dbReference>
<dbReference type="RefSeq" id="WP_006627313.1">
    <property type="nucleotide sequence ID" value="NZ_ADFR01000009.1"/>
</dbReference>
<feature type="domain" description="Helicase C-terminal" evidence="2">
    <location>
        <begin position="213"/>
        <end position="382"/>
    </location>
</feature>
<dbReference type="GO" id="GO:0005524">
    <property type="term" value="F:ATP binding"/>
    <property type="evidence" value="ECO:0007669"/>
    <property type="project" value="InterPro"/>
</dbReference>
<dbReference type="AlphaFoldDB" id="D2MPK0"/>
<protein>
    <submittedName>
        <fullName evidence="3">Helicase C-terminal domain protein</fullName>
    </submittedName>
</protein>
<dbReference type="SMART" id="SM00490">
    <property type="entry name" value="HELICc"/>
    <property type="match status" value="1"/>
</dbReference>
<dbReference type="OrthoDB" id="9802848at2"/>
<dbReference type="eggNOG" id="COG1061">
    <property type="taxonomic scope" value="Bacteria"/>
</dbReference>
<feature type="domain" description="Helicase ATP-binding" evidence="1">
    <location>
        <begin position="16"/>
        <end position="169"/>
    </location>
</feature>
<keyword evidence="3" id="KW-0378">Hydrolase</keyword>
<evidence type="ECO:0000313" key="3">
    <source>
        <dbReference type="EMBL" id="EFC05612.1"/>
    </source>
</evidence>
<gene>
    <name evidence="3" type="ORF">HMPREF9013_1316</name>
</gene>
<dbReference type="EMBL" id="ADFR01000009">
    <property type="protein sequence ID" value="EFC05612.1"/>
    <property type="molecule type" value="Genomic_DNA"/>
</dbReference>
<evidence type="ECO:0000313" key="4">
    <source>
        <dbReference type="Proteomes" id="UP000005017"/>
    </source>
</evidence>
<dbReference type="CDD" id="cd18032">
    <property type="entry name" value="DEXHc_RE_I_III_res"/>
    <property type="match status" value="1"/>
</dbReference>
<evidence type="ECO:0000259" key="2">
    <source>
        <dbReference type="PROSITE" id="PS51194"/>
    </source>
</evidence>
<dbReference type="PANTHER" id="PTHR47396">
    <property type="entry name" value="TYPE I RESTRICTION ENZYME ECOKI R PROTEIN"/>
    <property type="match status" value="1"/>
</dbReference>
<dbReference type="InterPro" id="IPR001650">
    <property type="entry name" value="Helicase_C-like"/>
</dbReference>
<keyword evidence="3" id="KW-0347">Helicase</keyword>
<accession>D2MPK0</accession>
<dbReference type="SMART" id="SM00487">
    <property type="entry name" value="DEXDc"/>
    <property type="match status" value="1"/>
</dbReference>
<keyword evidence="3" id="KW-0067">ATP-binding</keyword>
<dbReference type="Proteomes" id="UP000005017">
    <property type="component" value="Unassembled WGS sequence"/>
</dbReference>
<dbReference type="Gene3D" id="3.40.50.300">
    <property type="entry name" value="P-loop containing nucleotide triphosphate hydrolases"/>
    <property type="match status" value="2"/>
</dbReference>
<dbReference type="SUPFAM" id="SSF52540">
    <property type="entry name" value="P-loop containing nucleoside triphosphate hydrolases"/>
    <property type="match status" value="1"/>
</dbReference>
<dbReference type="InterPro" id="IPR014001">
    <property type="entry name" value="Helicase_ATP-bd"/>
</dbReference>
<dbReference type="GO" id="GO:0003677">
    <property type="term" value="F:DNA binding"/>
    <property type="evidence" value="ECO:0007669"/>
    <property type="project" value="InterPro"/>
</dbReference>
<comment type="caution">
    <text evidence="3">The sequence shown here is derived from an EMBL/GenBank/DDBJ whole genome shotgun (WGS) entry which is preliminary data.</text>
</comment>
<keyword evidence="3" id="KW-0547">Nucleotide-binding</keyword>
<name>D2MPK0_9FIRM</name>
<dbReference type="STRING" id="679192.HMPREF9013_1316"/>
<dbReference type="GO" id="GO:0005829">
    <property type="term" value="C:cytosol"/>
    <property type="evidence" value="ECO:0007669"/>
    <property type="project" value="TreeGrafter"/>
</dbReference>
<dbReference type="PANTHER" id="PTHR47396:SF1">
    <property type="entry name" value="ATP-DEPENDENT HELICASE IRC3-RELATED"/>
    <property type="match status" value="1"/>
</dbReference>
<dbReference type="PROSITE" id="PS51192">
    <property type="entry name" value="HELICASE_ATP_BIND_1"/>
    <property type="match status" value="1"/>
</dbReference>
<reference evidence="4" key="1">
    <citation type="submission" date="2009-12" db="EMBL/GenBank/DDBJ databases">
        <title>Sequence of Clostridiales genomosp. BVAB3 str. UPII9-5.</title>
        <authorList>
            <person name="Madupu R."/>
            <person name="Durkin A.S."/>
            <person name="Torralba M."/>
            <person name="Methe B."/>
            <person name="Sutton G.G."/>
            <person name="Strausberg R.L."/>
            <person name="Nelson K.E."/>
        </authorList>
    </citation>
    <scope>NUCLEOTIDE SEQUENCE [LARGE SCALE GENOMIC DNA]</scope>
    <source>
        <strain evidence="4">W1219</strain>
    </source>
</reference>
<dbReference type="InterPro" id="IPR006935">
    <property type="entry name" value="Helicase/UvrB_N"/>
</dbReference>
<proteinExistence type="predicted"/>
<dbReference type="GO" id="GO:0016787">
    <property type="term" value="F:hydrolase activity"/>
    <property type="evidence" value="ECO:0007669"/>
    <property type="project" value="InterPro"/>
</dbReference>
<dbReference type="InterPro" id="IPR050742">
    <property type="entry name" value="Helicase_Restrict-Modif_Enz"/>
</dbReference>
<dbReference type="Pfam" id="PF00271">
    <property type="entry name" value="Helicase_C"/>
    <property type="match status" value="1"/>
</dbReference>
<organism evidence="3 4">
    <name type="scientific">Bulleidia extructa W1219</name>
    <dbReference type="NCBI Taxonomy" id="679192"/>
    <lineage>
        <taxon>Bacteria</taxon>
        <taxon>Bacillati</taxon>
        <taxon>Bacillota</taxon>
        <taxon>Erysipelotrichia</taxon>
        <taxon>Erysipelotrichales</taxon>
        <taxon>Erysipelotrichaceae</taxon>
        <taxon>Bulleidia</taxon>
    </lineage>
</organism>
<dbReference type="PROSITE" id="PS51194">
    <property type="entry name" value="HELICASE_CTER"/>
    <property type="match status" value="1"/>
</dbReference>
<keyword evidence="4" id="KW-1185">Reference proteome</keyword>
<sequence length="528" mass="59608">MELRPYQEEARRAIEKEWASGVKNTLLVLPTGCGKTVVFSKVIEDQVKEGKRVLVMAHRGELLDQATDKLHKMTGLTCAIEKADQSCLGTWNRVVVGSVQSLMRPSRLAKFNKDYFDAIIVDEAHHAVSDTYTRVLEHFDQANVLGVTATPERSDMRKLGSLFQSLAYEYSIVQAIKEGYLCKIKAQTVPLKIDMNNVSVTVGDFSANEIGTALDPYLEQIATEMETVCKDRKTVVFLPLIATSQKFKNILINHGFKAAEVNGNSDDREQILKDFNDNKYNVICNSMLLTEGWDCPDVDCIVVLRPTKVRSLYCQMVGRGTRLSPGKEDLLILDFLWLSERHELCRPADIICTDKEVSKKMTENLAESGCPEDIEEAEKEASSDVQMQREEALKAQLEAMKKRRRRLVDPLQFEMSIQAEDLTGYMPSFSWEMAPVSEKQKTTLEKFGIFADEIENAGKAALIMNRLQKRRNEGLSTPKQIRFLEGRGFNHVGTWSFESANNMIARISANNWRIPSGVNPTEYTPKGN</sequence>
<dbReference type="Pfam" id="PF04851">
    <property type="entry name" value="ResIII"/>
    <property type="match status" value="1"/>
</dbReference>
<evidence type="ECO:0000259" key="1">
    <source>
        <dbReference type="PROSITE" id="PS51192"/>
    </source>
</evidence>
<dbReference type="GO" id="GO:0004386">
    <property type="term" value="F:helicase activity"/>
    <property type="evidence" value="ECO:0007669"/>
    <property type="project" value="UniProtKB-KW"/>
</dbReference>